<dbReference type="Proteomes" id="UP001208570">
    <property type="component" value="Unassembled WGS sequence"/>
</dbReference>
<protein>
    <submittedName>
        <fullName evidence="2">Uncharacterized protein</fullName>
    </submittedName>
</protein>
<dbReference type="AlphaFoldDB" id="A0AAD9JEE2"/>
<evidence type="ECO:0000256" key="1">
    <source>
        <dbReference type="SAM" id="SignalP"/>
    </source>
</evidence>
<gene>
    <name evidence="2" type="ORF">LSH36_365g02032</name>
</gene>
<evidence type="ECO:0000313" key="3">
    <source>
        <dbReference type="Proteomes" id="UP001208570"/>
    </source>
</evidence>
<organism evidence="2 3">
    <name type="scientific">Paralvinella palmiformis</name>
    <dbReference type="NCBI Taxonomy" id="53620"/>
    <lineage>
        <taxon>Eukaryota</taxon>
        <taxon>Metazoa</taxon>
        <taxon>Spiralia</taxon>
        <taxon>Lophotrochozoa</taxon>
        <taxon>Annelida</taxon>
        <taxon>Polychaeta</taxon>
        <taxon>Sedentaria</taxon>
        <taxon>Canalipalpata</taxon>
        <taxon>Terebellida</taxon>
        <taxon>Terebelliformia</taxon>
        <taxon>Alvinellidae</taxon>
        <taxon>Paralvinella</taxon>
    </lineage>
</organism>
<name>A0AAD9JEE2_9ANNE</name>
<accession>A0AAD9JEE2</accession>
<proteinExistence type="predicted"/>
<reference evidence="2" key="1">
    <citation type="journal article" date="2023" name="Mol. Biol. Evol.">
        <title>Third-Generation Sequencing Reveals the Adaptive Role of the Epigenome in Three Deep-Sea Polychaetes.</title>
        <authorList>
            <person name="Perez M."/>
            <person name="Aroh O."/>
            <person name="Sun Y."/>
            <person name="Lan Y."/>
            <person name="Juniper S.K."/>
            <person name="Young C.R."/>
            <person name="Angers B."/>
            <person name="Qian P.Y."/>
        </authorList>
    </citation>
    <scope>NUCLEOTIDE SEQUENCE</scope>
    <source>
        <strain evidence="2">P08H-3</strain>
    </source>
</reference>
<sequence>MSPSGGRRTSSLGQKSIISLIVAAILSQSSLGGAHAIRPSIGEWAFIQDGSPSINRSPSAILDRKPFIKIRPKTRLGSSGCLTWLSRGQRWRPPVGPRGWLGDTKDNEHPISYAGVRHLVGRRFSIWCHVTPSLSTVTWCRRIVGVVEGTDRINGWPLGANN</sequence>
<feature type="chain" id="PRO_5042265732" evidence="1">
    <location>
        <begin position="37"/>
        <end position="162"/>
    </location>
</feature>
<feature type="signal peptide" evidence="1">
    <location>
        <begin position="1"/>
        <end position="36"/>
    </location>
</feature>
<evidence type="ECO:0000313" key="2">
    <source>
        <dbReference type="EMBL" id="KAK2151379.1"/>
    </source>
</evidence>
<keyword evidence="3" id="KW-1185">Reference proteome</keyword>
<keyword evidence="1" id="KW-0732">Signal</keyword>
<dbReference type="EMBL" id="JAODUP010000365">
    <property type="protein sequence ID" value="KAK2151379.1"/>
    <property type="molecule type" value="Genomic_DNA"/>
</dbReference>
<comment type="caution">
    <text evidence="2">The sequence shown here is derived from an EMBL/GenBank/DDBJ whole genome shotgun (WGS) entry which is preliminary data.</text>
</comment>